<gene>
    <name evidence="2" type="ORF">F2Q70_00023695</name>
</gene>
<dbReference type="AlphaFoldDB" id="A0A8S9GSK8"/>
<protein>
    <submittedName>
        <fullName evidence="2">Uncharacterized protein</fullName>
    </submittedName>
</protein>
<feature type="region of interest" description="Disordered" evidence="1">
    <location>
        <begin position="21"/>
        <end position="58"/>
    </location>
</feature>
<accession>A0A8S9GSK8</accession>
<dbReference type="EMBL" id="QGKY02001925">
    <property type="protein sequence ID" value="KAF2547197.1"/>
    <property type="molecule type" value="Genomic_DNA"/>
</dbReference>
<proteinExistence type="predicted"/>
<organism evidence="2">
    <name type="scientific">Brassica cretica</name>
    <name type="common">Mustard</name>
    <dbReference type="NCBI Taxonomy" id="69181"/>
    <lineage>
        <taxon>Eukaryota</taxon>
        <taxon>Viridiplantae</taxon>
        <taxon>Streptophyta</taxon>
        <taxon>Embryophyta</taxon>
        <taxon>Tracheophyta</taxon>
        <taxon>Spermatophyta</taxon>
        <taxon>Magnoliopsida</taxon>
        <taxon>eudicotyledons</taxon>
        <taxon>Gunneridae</taxon>
        <taxon>Pentapetalae</taxon>
        <taxon>rosids</taxon>
        <taxon>malvids</taxon>
        <taxon>Brassicales</taxon>
        <taxon>Brassicaceae</taxon>
        <taxon>Brassiceae</taxon>
        <taxon>Brassica</taxon>
    </lineage>
</organism>
<name>A0A8S9GSK8_BRACR</name>
<comment type="caution">
    <text evidence="2">The sequence shown here is derived from an EMBL/GenBank/DDBJ whole genome shotgun (WGS) entry which is preliminary data.</text>
</comment>
<evidence type="ECO:0000256" key="1">
    <source>
        <dbReference type="SAM" id="MobiDB-lite"/>
    </source>
</evidence>
<sequence>MDHQMLAAWISKTVVVVTHKTDNANGRRGETHKSEPFIAKKEARFPLDNEKEKQDQRD</sequence>
<reference evidence="2" key="1">
    <citation type="submission" date="2019-12" db="EMBL/GenBank/DDBJ databases">
        <title>Genome sequencing and annotation of Brassica cretica.</title>
        <authorList>
            <person name="Studholme D.J."/>
            <person name="Sarris P.F."/>
        </authorList>
    </citation>
    <scope>NUCLEOTIDE SEQUENCE</scope>
    <source>
        <strain evidence="2">PFS-102/07</strain>
        <tissue evidence="2">Leaf</tissue>
    </source>
</reference>
<evidence type="ECO:0000313" key="2">
    <source>
        <dbReference type="EMBL" id="KAF2547197.1"/>
    </source>
</evidence>